<comment type="subcellular location">
    <subcellularLocation>
        <location evidence="1">Cell junction</location>
        <location evidence="1">Gap junction</location>
    </subcellularLocation>
    <subcellularLocation>
        <location evidence="2">Cell membrane</location>
        <topology evidence="2">Multi-pass membrane protein</topology>
    </subcellularLocation>
</comment>
<keyword evidence="3" id="KW-0813">Transport</keyword>
<keyword evidence="6" id="KW-0303">Gap junction</keyword>
<evidence type="ECO:0000256" key="8">
    <source>
        <dbReference type="ARBA" id="ARBA00022989"/>
    </source>
</evidence>
<evidence type="ECO:0000256" key="2">
    <source>
        <dbReference type="ARBA" id="ARBA00004651"/>
    </source>
</evidence>
<accession>A0A915J1P0</accession>
<keyword evidence="7" id="KW-0965">Cell junction</keyword>
<evidence type="ECO:0000256" key="11">
    <source>
        <dbReference type="ARBA" id="ARBA00023303"/>
    </source>
</evidence>
<dbReference type="Proteomes" id="UP000887565">
    <property type="component" value="Unplaced"/>
</dbReference>
<dbReference type="PANTHER" id="PTHR11893:SF30">
    <property type="entry name" value="INNEXIN UNC-9"/>
    <property type="match status" value="1"/>
</dbReference>
<keyword evidence="13" id="KW-1185">Reference proteome</keyword>
<evidence type="ECO:0000256" key="1">
    <source>
        <dbReference type="ARBA" id="ARBA00004610"/>
    </source>
</evidence>
<dbReference type="GO" id="GO:0005243">
    <property type="term" value="F:gap junction channel activity"/>
    <property type="evidence" value="ECO:0007669"/>
    <property type="project" value="TreeGrafter"/>
</dbReference>
<dbReference type="AlphaFoldDB" id="A0A915J1P0"/>
<evidence type="ECO:0000256" key="9">
    <source>
        <dbReference type="ARBA" id="ARBA00023065"/>
    </source>
</evidence>
<evidence type="ECO:0000256" key="10">
    <source>
        <dbReference type="ARBA" id="ARBA00023136"/>
    </source>
</evidence>
<dbReference type="GO" id="GO:0005886">
    <property type="term" value="C:plasma membrane"/>
    <property type="evidence" value="ECO:0007669"/>
    <property type="project" value="UniProtKB-SubCell"/>
</dbReference>
<keyword evidence="9" id="KW-0406">Ion transport</keyword>
<keyword evidence="8 12" id="KW-1133">Transmembrane helix</keyword>
<keyword evidence="11" id="KW-0407">Ion channel</keyword>
<protein>
    <submittedName>
        <fullName evidence="14">Uncharacterized protein</fullName>
    </submittedName>
</protein>
<keyword evidence="5 12" id="KW-0812">Transmembrane</keyword>
<evidence type="ECO:0000256" key="7">
    <source>
        <dbReference type="ARBA" id="ARBA00022949"/>
    </source>
</evidence>
<organism evidence="13 14">
    <name type="scientific">Romanomermis culicivorax</name>
    <name type="common">Nematode worm</name>
    <dbReference type="NCBI Taxonomy" id="13658"/>
    <lineage>
        <taxon>Eukaryota</taxon>
        <taxon>Metazoa</taxon>
        <taxon>Ecdysozoa</taxon>
        <taxon>Nematoda</taxon>
        <taxon>Enoplea</taxon>
        <taxon>Dorylaimia</taxon>
        <taxon>Mermithida</taxon>
        <taxon>Mermithoidea</taxon>
        <taxon>Mermithidae</taxon>
        <taxon>Romanomermis</taxon>
    </lineage>
</organism>
<evidence type="ECO:0000256" key="12">
    <source>
        <dbReference type="SAM" id="Phobius"/>
    </source>
</evidence>
<evidence type="ECO:0000313" key="14">
    <source>
        <dbReference type="WBParaSite" id="nRc.2.0.1.t20376-RA"/>
    </source>
</evidence>
<dbReference type="WBParaSite" id="nRc.2.0.1.t20376-RA">
    <property type="protein sequence ID" value="nRc.2.0.1.t20376-RA"/>
    <property type="gene ID" value="nRc.2.0.1.g20376"/>
</dbReference>
<sequence length="54" mass="6210">MLLYYFASAVKNAHFHVDDDIVDKLSYHYTGSIIIIFAILVSAKQFVGFPIQCW</sequence>
<evidence type="ECO:0000256" key="6">
    <source>
        <dbReference type="ARBA" id="ARBA00022868"/>
    </source>
</evidence>
<evidence type="ECO:0000256" key="5">
    <source>
        <dbReference type="ARBA" id="ARBA00022692"/>
    </source>
</evidence>
<dbReference type="GO" id="GO:0034220">
    <property type="term" value="P:monoatomic ion transmembrane transport"/>
    <property type="evidence" value="ECO:0007669"/>
    <property type="project" value="UniProtKB-KW"/>
</dbReference>
<proteinExistence type="predicted"/>
<evidence type="ECO:0000256" key="4">
    <source>
        <dbReference type="ARBA" id="ARBA00022475"/>
    </source>
</evidence>
<keyword evidence="10 12" id="KW-0472">Membrane</keyword>
<evidence type="ECO:0000313" key="13">
    <source>
        <dbReference type="Proteomes" id="UP000887565"/>
    </source>
</evidence>
<dbReference type="Pfam" id="PF00876">
    <property type="entry name" value="Innexin"/>
    <property type="match status" value="1"/>
</dbReference>
<dbReference type="InterPro" id="IPR000990">
    <property type="entry name" value="Innexin"/>
</dbReference>
<reference evidence="14" key="1">
    <citation type="submission" date="2022-11" db="UniProtKB">
        <authorList>
            <consortium name="WormBaseParasite"/>
        </authorList>
    </citation>
    <scope>IDENTIFICATION</scope>
</reference>
<feature type="transmembrane region" description="Helical" evidence="12">
    <location>
        <begin position="27"/>
        <end position="47"/>
    </location>
</feature>
<dbReference type="GO" id="GO:0005921">
    <property type="term" value="C:gap junction"/>
    <property type="evidence" value="ECO:0007669"/>
    <property type="project" value="UniProtKB-SubCell"/>
</dbReference>
<dbReference type="PANTHER" id="PTHR11893">
    <property type="entry name" value="INNEXIN"/>
    <property type="match status" value="1"/>
</dbReference>
<name>A0A915J1P0_ROMCU</name>
<keyword evidence="4" id="KW-1003">Cell membrane</keyword>
<evidence type="ECO:0000256" key="3">
    <source>
        <dbReference type="ARBA" id="ARBA00022448"/>
    </source>
</evidence>